<evidence type="ECO:0000313" key="5">
    <source>
        <dbReference type="Proteomes" id="UP000029227"/>
    </source>
</evidence>
<dbReference type="PROSITE" id="PS01124">
    <property type="entry name" value="HTH_ARAC_FAMILY_2"/>
    <property type="match status" value="1"/>
</dbReference>
<dbReference type="Pfam" id="PF00165">
    <property type="entry name" value="HTH_AraC"/>
    <property type="match status" value="1"/>
</dbReference>
<dbReference type="Gene3D" id="1.10.10.60">
    <property type="entry name" value="Homeodomain-like"/>
    <property type="match status" value="1"/>
</dbReference>
<sequence>MLSAIRQIRQGSNATQAAHNAGFADSAHLSRTFKATFGLTIRDANQQWGARKH</sequence>
<keyword evidence="1" id="KW-0805">Transcription regulation</keyword>
<protein>
    <recommendedName>
        <fullName evidence="3">HTH araC/xylS-type domain-containing protein</fullName>
    </recommendedName>
</protein>
<dbReference type="EMBL" id="BBMN01000001">
    <property type="protein sequence ID" value="GAL02818.1"/>
    <property type="molecule type" value="Genomic_DNA"/>
</dbReference>
<dbReference type="InterPro" id="IPR009057">
    <property type="entry name" value="Homeodomain-like_sf"/>
</dbReference>
<name>A0A090QKN4_9GAMM</name>
<dbReference type="SUPFAM" id="SSF46689">
    <property type="entry name" value="Homeodomain-like"/>
    <property type="match status" value="1"/>
</dbReference>
<dbReference type="GO" id="GO:0003700">
    <property type="term" value="F:DNA-binding transcription factor activity"/>
    <property type="evidence" value="ECO:0007669"/>
    <property type="project" value="InterPro"/>
</dbReference>
<dbReference type="Proteomes" id="UP000029227">
    <property type="component" value="Unassembled WGS sequence"/>
</dbReference>
<gene>
    <name evidence="4" type="ORF">JCM19237_5711</name>
</gene>
<dbReference type="GO" id="GO:0043565">
    <property type="term" value="F:sequence-specific DNA binding"/>
    <property type="evidence" value="ECO:0007669"/>
    <property type="project" value="InterPro"/>
</dbReference>
<evidence type="ECO:0000256" key="2">
    <source>
        <dbReference type="ARBA" id="ARBA00023163"/>
    </source>
</evidence>
<dbReference type="STRING" id="754436.JCM19237_5711"/>
<organism evidence="4 5">
    <name type="scientific">Photobacterium aphoticum</name>
    <dbReference type="NCBI Taxonomy" id="754436"/>
    <lineage>
        <taxon>Bacteria</taxon>
        <taxon>Pseudomonadati</taxon>
        <taxon>Pseudomonadota</taxon>
        <taxon>Gammaproteobacteria</taxon>
        <taxon>Vibrionales</taxon>
        <taxon>Vibrionaceae</taxon>
        <taxon>Photobacterium</taxon>
    </lineage>
</organism>
<dbReference type="eggNOG" id="COG2207">
    <property type="taxonomic scope" value="Bacteria"/>
</dbReference>
<keyword evidence="2" id="KW-0804">Transcription</keyword>
<evidence type="ECO:0000256" key="1">
    <source>
        <dbReference type="ARBA" id="ARBA00023015"/>
    </source>
</evidence>
<dbReference type="InterPro" id="IPR018060">
    <property type="entry name" value="HTH_AraC"/>
</dbReference>
<accession>A0A090QKN4</accession>
<feature type="domain" description="HTH araC/xylS-type" evidence="3">
    <location>
        <begin position="1"/>
        <end position="47"/>
    </location>
</feature>
<evidence type="ECO:0000259" key="3">
    <source>
        <dbReference type="PROSITE" id="PS01124"/>
    </source>
</evidence>
<comment type="caution">
    <text evidence="4">The sequence shown here is derived from an EMBL/GenBank/DDBJ whole genome shotgun (WGS) entry which is preliminary data.</text>
</comment>
<reference evidence="4 5" key="1">
    <citation type="journal article" date="2014" name="Genome Announc.">
        <title>Draft Genome Sequences of Two Vibrionaceae Species, Vibrio ponticus C121 and Photobacterium aphoticum C119, Isolated as Coral Reef Microbiota.</title>
        <authorList>
            <person name="Al-saari N."/>
            <person name="Meirelles P.M."/>
            <person name="Mino S."/>
            <person name="Suda W."/>
            <person name="Oshima K."/>
            <person name="Hattori M."/>
            <person name="Ohkuma M."/>
            <person name="Thompson F.L."/>
            <person name="Gomez-Gil B."/>
            <person name="Sawabe T."/>
            <person name="Sawabe T."/>
        </authorList>
    </citation>
    <scope>NUCLEOTIDE SEQUENCE [LARGE SCALE GENOMIC DNA]</scope>
    <source>
        <strain evidence="4 5">JCM 19237</strain>
    </source>
</reference>
<dbReference type="AlphaFoldDB" id="A0A090QKN4"/>
<proteinExistence type="predicted"/>
<evidence type="ECO:0000313" key="4">
    <source>
        <dbReference type="EMBL" id="GAL02818.1"/>
    </source>
</evidence>